<dbReference type="KEGG" id="bpb:bpr_I2301"/>
<evidence type="ECO:0000259" key="9">
    <source>
        <dbReference type="SMART" id="SM00738"/>
    </source>
</evidence>
<dbReference type="InterPro" id="IPR006645">
    <property type="entry name" value="NGN-like_dom"/>
</dbReference>
<dbReference type="GO" id="GO:0032784">
    <property type="term" value="P:regulation of DNA-templated transcription elongation"/>
    <property type="evidence" value="ECO:0007669"/>
    <property type="project" value="InterPro"/>
</dbReference>
<dbReference type="SUPFAM" id="SSF82679">
    <property type="entry name" value="N-utilization substance G protein NusG, N-terminal domain"/>
    <property type="match status" value="1"/>
</dbReference>
<keyword evidence="3 5" id="KW-0805">Transcription regulation</keyword>
<dbReference type="EMBL" id="CP001810">
    <property type="protein sequence ID" value="ADL35034.1"/>
    <property type="molecule type" value="Genomic_DNA"/>
</dbReference>
<evidence type="ECO:0000256" key="1">
    <source>
        <dbReference type="ARBA" id="ARBA00022472"/>
    </source>
</evidence>
<dbReference type="Proteomes" id="UP000001299">
    <property type="component" value="Chromosome 1"/>
</dbReference>
<evidence type="ECO:0000313" key="10">
    <source>
        <dbReference type="EMBL" id="ADL35034.1"/>
    </source>
</evidence>
<dbReference type="Gene3D" id="2.30.30.30">
    <property type="match status" value="1"/>
</dbReference>
<dbReference type="GO" id="GO:0031564">
    <property type="term" value="P:transcription antitermination"/>
    <property type="evidence" value="ECO:0007669"/>
    <property type="project" value="UniProtKB-UniRule"/>
</dbReference>
<evidence type="ECO:0000256" key="3">
    <source>
        <dbReference type="ARBA" id="ARBA00023015"/>
    </source>
</evidence>
<dbReference type="Gene3D" id="3.30.70.940">
    <property type="entry name" value="NusG, N-terminal domain"/>
    <property type="match status" value="1"/>
</dbReference>
<feature type="domain" description="NusG-like N-terminal" evidence="9">
    <location>
        <begin position="43"/>
        <end position="151"/>
    </location>
</feature>
<dbReference type="SMART" id="SM00738">
    <property type="entry name" value="NGN"/>
    <property type="match status" value="1"/>
</dbReference>
<proteinExistence type="inferred from homology"/>
<dbReference type="eggNOG" id="COG0250">
    <property type="taxonomic scope" value="Bacteria"/>
</dbReference>
<dbReference type="InterPro" id="IPR008991">
    <property type="entry name" value="Translation_prot_SH3-like_sf"/>
</dbReference>
<dbReference type="CDD" id="cd09891">
    <property type="entry name" value="NGN_Bact_1"/>
    <property type="match status" value="1"/>
</dbReference>
<protein>
    <recommendedName>
        <fullName evidence="5 6">Transcription termination/antitermination protein NusG</fullName>
    </recommendedName>
</protein>
<feature type="compositionally biased region" description="Acidic residues" evidence="8">
    <location>
        <begin position="1"/>
        <end position="11"/>
    </location>
</feature>
<feature type="compositionally biased region" description="Polar residues" evidence="8">
    <location>
        <begin position="25"/>
        <end position="39"/>
    </location>
</feature>
<organism evidence="10 11">
    <name type="scientific">Butyrivibrio proteoclasticus (strain ATCC 51982 / DSM 14932 / B316)</name>
    <name type="common">Clostridium proteoclasticum</name>
    <dbReference type="NCBI Taxonomy" id="515622"/>
    <lineage>
        <taxon>Bacteria</taxon>
        <taxon>Bacillati</taxon>
        <taxon>Bacillota</taxon>
        <taxon>Clostridia</taxon>
        <taxon>Lachnospirales</taxon>
        <taxon>Lachnospiraceae</taxon>
        <taxon>Butyrivibrio</taxon>
    </lineage>
</organism>
<dbReference type="CDD" id="cd06091">
    <property type="entry name" value="KOW_NusG"/>
    <property type="match status" value="1"/>
</dbReference>
<sequence>MSEEMEKDLELDSANTVSEEVLSDASENQEATTEAGNASANENAHWYVVHTYSGYENKVKANLEKTIENRHLENQILEVRVPLQDVVEVKNGARKNVQRKMFPGYVLVNMDMNDETWYVVRNTRGVTGFVGPGSKPVPLTDAEIKPLGIKTDTISVDFGVGDEIAVIAGVWKDTAGVVQRMDFGKQTATINVDLFGRETPVEISFAEVRKIDS</sequence>
<dbReference type="GO" id="GO:0006353">
    <property type="term" value="P:DNA-templated transcription termination"/>
    <property type="evidence" value="ECO:0007669"/>
    <property type="project" value="UniProtKB-UniRule"/>
</dbReference>
<dbReference type="NCBIfam" id="TIGR00922">
    <property type="entry name" value="nusG"/>
    <property type="match status" value="1"/>
</dbReference>
<evidence type="ECO:0000256" key="8">
    <source>
        <dbReference type="SAM" id="MobiDB-lite"/>
    </source>
</evidence>
<evidence type="ECO:0000313" key="11">
    <source>
        <dbReference type="Proteomes" id="UP000001299"/>
    </source>
</evidence>
<dbReference type="SUPFAM" id="SSF50104">
    <property type="entry name" value="Translation proteins SH3-like domain"/>
    <property type="match status" value="1"/>
</dbReference>
<dbReference type="HAMAP" id="MF_00948">
    <property type="entry name" value="NusG"/>
    <property type="match status" value="1"/>
</dbReference>
<dbReference type="HOGENOM" id="CLU_067287_1_1_9"/>
<dbReference type="PANTHER" id="PTHR30265:SF2">
    <property type="entry name" value="TRANSCRIPTION TERMINATION_ANTITERMINATION PROTEIN NUSG"/>
    <property type="match status" value="1"/>
</dbReference>
<dbReference type="GO" id="GO:0005829">
    <property type="term" value="C:cytosol"/>
    <property type="evidence" value="ECO:0007669"/>
    <property type="project" value="TreeGrafter"/>
</dbReference>
<dbReference type="InterPro" id="IPR047050">
    <property type="entry name" value="NGN"/>
</dbReference>
<comment type="function">
    <text evidence="5 7">Participates in transcription elongation, termination and antitermination.</text>
</comment>
<dbReference type="RefSeq" id="WP_013281687.1">
    <property type="nucleotide sequence ID" value="NC_014387.1"/>
</dbReference>
<accession>E0RYW2</accession>
<name>E0RYW2_BUTPB</name>
<keyword evidence="1 5" id="KW-0806">Transcription termination</keyword>
<dbReference type="InterPro" id="IPR036735">
    <property type="entry name" value="NGN_dom_sf"/>
</dbReference>
<dbReference type="GO" id="GO:0006354">
    <property type="term" value="P:DNA-templated transcription elongation"/>
    <property type="evidence" value="ECO:0007669"/>
    <property type="project" value="UniProtKB-UniRule"/>
</dbReference>
<keyword evidence="2 5" id="KW-0889">Transcription antitermination</keyword>
<dbReference type="PANTHER" id="PTHR30265">
    <property type="entry name" value="RHO-INTERACTING TRANSCRIPTION TERMINATION FACTOR NUSG"/>
    <property type="match status" value="1"/>
</dbReference>
<dbReference type="PROSITE" id="PS01014">
    <property type="entry name" value="NUSG"/>
    <property type="match status" value="1"/>
</dbReference>
<dbReference type="InterPro" id="IPR043425">
    <property type="entry name" value="NusG-like"/>
</dbReference>
<comment type="similarity">
    <text evidence="5 7">Belongs to the NusG family.</text>
</comment>
<dbReference type="PRINTS" id="PR00338">
    <property type="entry name" value="NUSGTNSCPFCT"/>
</dbReference>
<keyword evidence="4 5" id="KW-0804">Transcription</keyword>
<dbReference type="InterPro" id="IPR001062">
    <property type="entry name" value="Transcrpt_antiterm_NusG"/>
</dbReference>
<dbReference type="AlphaFoldDB" id="E0RYW2"/>
<evidence type="ECO:0000256" key="6">
    <source>
        <dbReference type="NCBIfam" id="TIGR00922"/>
    </source>
</evidence>
<dbReference type="InterPro" id="IPR015869">
    <property type="entry name" value="Transcrpt_antiterm_NusG_bac_CS"/>
</dbReference>
<evidence type="ECO:0000256" key="7">
    <source>
        <dbReference type="RuleBase" id="RU000538"/>
    </source>
</evidence>
<evidence type="ECO:0000256" key="4">
    <source>
        <dbReference type="ARBA" id="ARBA00023163"/>
    </source>
</evidence>
<dbReference type="STRING" id="515622.bpr_I2301"/>
<evidence type="ECO:0000256" key="5">
    <source>
        <dbReference type="HAMAP-Rule" id="MF_00948"/>
    </source>
</evidence>
<dbReference type="Pfam" id="PF02357">
    <property type="entry name" value="NusG"/>
    <property type="match status" value="1"/>
</dbReference>
<keyword evidence="11" id="KW-1185">Reference proteome</keyword>
<evidence type="ECO:0000256" key="2">
    <source>
        <dbReference type="ARBA" id="ARBA00022814"/>
    </source>
</evidence>
<gene>
    <name evidence="5 10" type="primary">nusG</name>
    <name evidence="10" type="ordered locus">bpr_I2301</name>
</gene>
<dbReference type="InterPro" id="IPR014722">
    <property type="entry name" value="Rib_uL2_dom2"/>
</dbReference>
<reference evidence="10 11" key="1">
    <citation type="journal article" date="2010" name="PLoS ONE">
        <title>The glycobiome of the rumen bacterium Butyrivibrio proteoclasticus B316(T) highlights adaptation to a polysaccharide-rich environment.</title>
        <authorList>
            <person name="Kelly W.J."/>
            <person name="Leahy S.C."/>
            <person name="Altermann E."/>
            <person name="Yeoman C.J."/>
            <person name="Dunne J.C."/>
            <person name="Kong Z."/>
            <person name="Pacheco D.M."/>
            <person name="Li D."/>
            <person name="Noel S.J."/>
            <person name="Moon C.D."/>
            <person name="Cookson A.L."/>
            <person name="Attwood G.T."/>
        </authorList>
    </citation>
    <scope>NUCLEOTIDE SEQUENCE [LARGE SCALE GENOMIC DNA]</scope>
    <source>
        <strain evidence="11">ATCC 51982 / DSM 14932 / B316</strain>
    </source>
</reference>
<dbReference type="FunFam" id="3.30.70.940:FF:000002">
    <property type="entry name" value="Transcription termination/antitermination protein NusG"/>
    <property type="match status" value="1"/>
</dbReference>
<feature type="region of interest" description="Disordered" evidence="8">
    <location>
        <begin position="1"/>
        <end position="39"/>
    </location>
</feature>